<dbReference type="AlphaFoldDB" id="A0A9W7B196"/>
<evidence type="ECO:0000256" key="1">
    <source>
        <dbReference type="ARBA" id="ARBA00023002"/>
    </source>
</evidence>
<dbReference type="EMBL" id="BLQM01000279">
    <property type="protein sequence ID" value="GMH80266.1"/>
    <property type="molecule type" value="Genomic_DNA"/>
</dbReference>
<dbReference type="Gene3D" id="3.40.50.720">
    <property type="entry name" value="NAD(P)-binding Rossmann-like Domain"/>
    <property type="match status" value="1"/>
</dbReference>
<reference evidence="3" key="1">
    <citation type="journal article" date="2023" name="Commun. Biol.">
        <title>Genome analysis of Parmales, the sister group of diatoms, reveals the evolutionary specialization of diatoms from phago-mixotrophs to photoautotrophs.</title>
        <authorList>
            <person name="Ban H."/>
            <person name="Sato S."/>
            <person name="Yoshikawa S."/>
            <person name="Yamada K."/>
            <person name="Nakamura Y."/>
            <person name="Ichinomiya M."/>
            <person name="Sato N."/>
            <person name="Blanc-Mathieu R."/>
            <person name="Endo H."/>
            <person name="Kuwata A."/>
            <person name="Ogata H."/>
        </authorList>
    </citation>
    <scope>NUCLEOTIDE SEQUENCE [LARGE SCALE GENOMIC DNA]</scope>
</reference>
<organism evidence="2 3">
    <name type="scientific">Triparma laevis f. inornata</name>
    <dbReference type="NCBI Taxonomy" id="1714386"/>
    <lineage>
        <taxon>Eukaryota</taxon>
        <taxon>Sar</taxon>
        <taxon>Stramenopiles</taxon>
        <taxon>Ochrophyta</taxon>
        <taxon>Bolidophyceae</taxon>
        <taxon>Parmales</taxon>
        <taxon>Triparmaceae</taxon>
        <taxon>Triparma</taxon>
    </lineage>
</organism>
<dbReference type="PANTHER" id="PTHR43157">
    <property type="entry name" value="PHOSPHATIDYLINOSITOL-GLYCAN BIOSYNTHESIS CLASS F PROTEIN-RELATED"/>
    <property type="match status" value="1"/>
</dbReference>
<dbReference type="SUPFAM" id="SSF51735">
    <property type="entry name" value="NAD(P)-binding Rossmann-fold domains"/>
    <property type="match status" value="1"/>
</dbReference>
<dbReference type="InterPro" id="IPR036291">
    <property type="entry name" value="NAD(P)-bd_dom_sf"/>
</dbReference>
<dbReference type="PANTHER" id="PTHR43157:SF31">
    <property type="entry name" value="PHOSPHATIDYLINOSITOL-GLYCAN BIOSYNTHESIS CLASS F PROTEIN"/>
    <property type="match status" value="1"/>
</dbReference>
<dbReference type="InterPro" id="IPR002347">
    <property type="entry name" value="SDR_fam"/>
</dbReference>
<accession>A0A9W7B196</accession>
<dbReference type="Proteomes" id="UP001162640">
    <property type="component" value="Unassembled WGS sequence"/>
</dbReference>
<dbReference type="Pfam" id="PF00106">
    <property type="entry name" value="adh_short"/>
    <property type="match status" value="1"/>
</dbReference>
<dbReference type="GO" id="GO:0016491">
    <property type="term" value="F:oxidoreductase activity"/>
    <property type="evidence" value="ECO:0007669"/>
    <property type="project" value="UniProtKB-KW"/>
</dbReference>
<proteinExistence type="predicted"/>
<evidence type="ECO:0000313" key="3">
    <source>
        <dbReference type="Proteomes" id="UP001162640"/>
    </source>
</evidence>
<gene>
    <name evidence="2" type="ORF">TL16_g08477</name>
</gene>
<sequence>MRIRRFALELLKRGGGEGVKRDVAAVLRDLVPFFFFGGIVKRYFKMANRDNNKIKWFTEWEKTLPDDLSTKTMAITGSTSGTGLIFARTVATRGAKIFMFNRDSSRATAALDLVKASSKSPDNVVHITYNLEDFSIVKDAALNLIKACPKGFDVLINNAVSCATKPSKRRTGTATRFR</sequence>
<keyword evidence="1" id="KW-0560">Oxidoreductase</keyword>
<evidence type="ECO:0000313" key="2">
    <source>
        <dbReference type="EMBL" id="GMH80266.1"/>
    </source>
</evidence>
<protein>
    <submittedName>
        <fullName evidence="2">Uncharacterized protein</fullName>
    </submittedName>
</protein>
<name>A0A9W7B196_9STRA</name>
<comment type="caution">
    <text evidence="2">The sequence shown here is derived from an EMBL/GenBank/DDBJ whole genome shotgun (WGS) entry which is preliminary data.</text>
</comment>